<proteinExistence type="predicted"/>
<protein>
    <submittedName>
        <fullName evidence="1">Uncharacterized protein</fullName>
    </submittedName>
</protein>
<name>A0A0F9N908_9ZZZZ</name>
<evidence type="ECO:0000313" key="1">
    <source>
        <dbReference type="EMBL" id="KKM77887.1"/>
    </source>
</evidence>
<sequence length="68" mass="7725">MSPAFTESYYLERLKMEIDGQFYLCEGCGKYQPFVGDDVTCDCGHSNDFTDDEIAAMEEAGTEEGYDW</sequence>
<dbReference type="EMBL" id="LAZR01008576">
    <property type="protein sequence ID" value="KKM77887.1"/>
    <property type="molecule type" value="Genomic_DNA"/>
</dbReference>
<gene>
    <name evidence="1" type="ORF">LCGC14_1365540</name>
</gene>
<reference evidence="1" key="1">
    <citation type="journal article" date="2015" name="Nature">
        <title>Complex archaea that bridge the gap between prokaryotes and eukaryotes.</title>
        <authorList>
            <person name="Spang A."/>
            <person name="Saw J.H."/>
            <person name="Jorgensen S.L."/>
            <person name="Zaremba-Niedzwiedzka K."/>
            <person name="Martijn J."/>
            <person name="Lind A.E."/>
            <person name="van Eijk R."/>
            <person name="Schleper C."/>
            <person name="Guy L."/>
            <person name="Ettema T.J."/>
        </authorList>
    </citation>
    <scope>NUCLEOTIDE SEQUENCE</scope>
</reference>
<dbReference type="AlphaFoldDB" id="A0A0F9N908"/>
<accession>A0A0F9N908</accession>
<comment type="caution">
    <text evidence="1">The sequence shown here is derived from an EMBL/GenBank/DDBJ whole genome shotgun (WGS) entry which is preliminary data.</text>
</comment>
<organism evidence="1">
    <name type="scientific">marine sediment metagenome</name>
    <dbReference type="NCBI Taxonomy" id="412755"/>
    <lineage>
        <taxon>unclassified sequences</taxon>
        <taxon>metagenomes</taxon>
        <taxon>ecological metagenomes</taxon>
    </lineage>
</organism>